<feature type="domain" description="FecR protein" evidence="2">
    <location>
        <begin position="105"/>
        <end position="196"/>
    </location>
</feature>
<dbReference type="eggNOG" id="COG3712">
    <property type="taxonomic scope" value="Bacteria"/>
</dbReference>
<keyword evidence="1" id="KW-0472">Membrane</keyword>
<dbReference type="Pfam" id="PF04773">
    <property type="entry name" value="FecR"/>
    <property type="match status" value="1"/>
</dbReference>
<dbReference type="HOGENOM" id="CLU_050192_2_2_10"/>
<dbReference type="Gene3D" id="2.60.120.1440">
    <property type="match status" value="1"/>
</dbReference>
<dbReference type="InterPro" id="IPR012373">
    <property type="entry name" value="Ferrdict_sens_TM"/>
</dbReference>
<feature type="domain" description="Protein FecR C-terminal" evidence="3">
    <location>
        <begin position="242"/>
        <end position="311"/>
    </location>
</feature>
<accession>A0A069QH63</accession>
<evidence type="ECO:0000259" key="3">
    <source>
        <dbReference type="Pfam" id="PF16344"/>
    </source>
</evidence>
<evidence type="ECO:0000313" key="5">
    <source>
        <dbReference type="Proteomes" id="UP000027442"/>
    </source>
</evidence>
<sequence length="312" mass="36044">MTDTIRKIIAYYAHHEVRPETREKILRRLAATKDDSIATEAYQQLWDEIETEERIEKKRMFLRNRLWLKVAAVFLPALIFVGLAEFYVINNMKQAEAFTLQYKYTQEGERKTFVLPDGTKVDMKGGTVIQYPTTFDGKERRLYLVGEAFFDIHHDSAKPFHVITPYFDITDIGTSFTVSSYMTTDEVYVYVKTGCVELYPEKGRTTYRLSQDESLSYNVKNGSVNVGRGLPKLVPAWKTAQITIDNMTLEETMNKLSEVYGVKVSIRSRKNRRQCVTAHFNRGETLEGALRVIGNIFPDFQYKIDGDSVVIY</sequence>
<dbReference type="AlphaFoldDB" id="A0A069QH63"/>
<evidence type="ECO:0000259" key="2">
    <source>
        <dbReference type="Pfam" id="PF04773"/>
    </source>
</evidence>
<keyword evidence="1" id="KW-0812">Transmembrane</keyword>
<name>A0A069QH63_HOYLO</name>
<evidence type="ECO:0000313" key="4">
    <source>
        <dbReference type="EMBL" id="KDR51399.1"/>
    </source>
</evidence>
<gene>
    <name evidence="4" type="ORF">HMPREF1991_02554</name>
</gene>
<feature type="transmembrane region" description="Helical" evidence="1">
    <location>
        <begin position="66"/>
        <end position="89"/>
    </location>
</feature>
<proteinExistence type="predicted"/>
<dbReference type="EMBL" id="JNGW01000109">
    <property type="protein sequence ID" value="KDR51399.1"/>
    <property type="molecule type" value="Genomic_DNA"/>
</dbReference>
<dbReference type="Pfam" id="PF16344">
    <property type="entry name" value="FecR_C"/>
    <property type="match status" value="1"/>
</dbReference>
<dbReference type="PATRIC" id="fig|1122985.7.peg.2644"/>
<keyword evidence="1" id="KW-1133">Transmembrane helix</keyword>
<dbReference type="Proteomes" id="UP000027442">
    <property type="component" value="Unassembled WGS sequence"/>
</dbReference>
<dbReference type="PANTHER" id="PTHR30273">
    <property type="entry name" value="PERIPLASMIC SIGNAL SENSOR AND SIGMA FACTOR ACTIVATOR FECR-RELATED"/>
    <property type="match status" value="1"/>
</dbReference>
<evidence type="ECO:0000256" key="1">
    <source>
        <dbReference type="SAM" id="Phobius"/>
    </source>
</evidence>
<organism evidence="4 5">
    <name type="scientific">Hoylesella loescheii DSM 19665 = JCM 12249 = ATCC 15930</name>
    <dbReference type="NCBI Taxonomy" id="1122985"/>
    <lineage>
        <taxon>Bacteria</taxon>
        <taxon>Pseudomonadati</taxon>
        <taxon>Bacteroidota</taxon>
        <taxon>Bacteroidia</taxon>
        <taxon>Bacteroidales</taxon>
        <taxon>Prevotellaceae</taxon>
        <taxon>Hoylesella</taxon>
    </lineage>
</organism>
<dbReference type="PIRSF" id="PIRSF018266">
    <property type="entry name" value="FecR"/>
    <property type="match status" value="1"/>
</dbReference>
<reference evidence="4 5" key="1">
    <citation type="submission" date="2013-08" db="EMBL/GenBank/DDBJ databases">
        <authorList>
            <person name="Weinstock G."/>
            <person name="Sodergren E."/>
            <person name="Wylie T."/>
            <person name="Fulton L."/>
            <person name="Fulton R."/>
            <person name="Fronick C."/>
            <person name="O'Laughlin M."/>
            <person name="Godfrey J."/>
            <person name="Miner T."/>
            <person name="Herter B."/>
            <person name="Appelbaum E."/>
            <person name="Cordes M."/>
            <person name="Lek S."/>
            <person name="Wollam A."/>
            <person name="Pepin K.H."/>
            <person name="Palsikar V.B."/>
            <person name="Mitreva M."/>
            <person name="Wilson R.K."/>
        </authorList>
    </citation>
    <scope>NUCLEOTIDE SEQUENCE [LARGE SCALE GENOMIC DNA]</scope>
    <source>
        <strain evidence="4 5">ATCC 15930</strain>
    </source>
</reference>
<keyword evidence="5" id="KW-1185">Reference proteome</keyword>
<dbReference type="InterPro" id="IPR006860">
    <property type="entry name" value="FecR"/>
</dbReference>
<protein>
    <submittedName>
        <fullName evidence="4">Sigma factor regulatory protein, FecR/PupR family</fullName>
    </submittedName>
</protein>
<dbReference type="GO" id="GO:0016989">
    <property type="term" value="F:sigma factor antagonist activity"/>
    <property type="evidence" value="ECO:0007669"/>
    <property type="project" value="TreeGrafter"/>
</dbReference>
<dbReference type="Gene3D" id="3.55.50.30">
    <property type="match status" value="1"/>
</dbReference>
<dbReference type="PANTHER" id="PTHR30273:SF2">
    <property type="entry name" value="PROTEIN FECR"/>
    <property type="match status" value="1"/>
</dbReference>
<dbReference type="InterPro" id="IPR032508">
    <property type="entry name" value="FecR_C"/>
</dbReference>
<comment type="caution">
    <text evidence="4">The sequence shown here is derived from an EMBL/GenBank/DDBJ whole genome shotgun (WGS) entry which is preliminary data.</text>
</comment>